<feature type="domain" description="ABC3 transporter permease C-terminal" evidence="14">
    <location>
        <begin position="184"/>
        <end position="298"/>
    </location>
</feature>
<dbReference type="STRING" id="545619.SAMN04489860_2192"/>
<evidence type="ECO:0000256" key="11">
    <source>
        <dbReference type="ARBA" id="ARBA00023306"/>
    </source>
</evidence>
<dbReference type="AlphaFoldDB" id="A0A1H1UGF5"/>
<evidence type="ECO:0000256" key="13">
    <source>
        <dbReference type="SAM" id="Phobius"/>
    </source>
</evidence>
<dbReference type="Pfam" id="PF02687">
    <property type="entry name" value="FtsX"/>
    <property type="match status" value="1"/>
</dbReference>
<keyword evidence="7 12" id="KW-0132">Cell division</keyword>
<comment type="subcellular location">
    <subcellularLocation>
        <location evidence="2">Cell membrane</location>
        <topology evidence="2">Multi-pass membrane protein</topology>
    </subcellularLocation>
</comment>
<feature type="transmembrane region" description="Helical" evidence="13">
    <location>
        <begin position="226"/>
        <end position="255"/>
    </location>
</feature>
<comment type="subunit">
    <text evidence="4">Forms a membrane-associated complex with FtsE.</text>
</comment>
<keyword evidence="11 12" id="KW-0131">Cell cycle</keyword>
<gene>
    <name evidence="16" type="ORF">SAMN04489860_2192</name>
</gene>
<keyword evidence="17" id="KW-1185">Reference proteome</keyword>
<evidence type="ECO:0000259" key="14">
    <source>
        <dbReference type="Pfam" id="PF02687"/>
    </source>
</evidence>
<evidence type="ECO:0000256" key="4">
    <source>
        <dbReference type="ARBA" id="ARBA00011160"/>
    </source>
</evidence>
<evidence type="ECO:0000313" key="16">
    <source>
        <dbReference type="EMBL" id="SDS71614.1"/>
    </source>
</evidence>
<dbReference type="eggNOG" id="COG2177">
    <property type="taxonomic scope" value="Bacteria"/>
</dbReference>
<evidence type="ECO:0000256" key="9">
    <source>
        <dbReference type="ARBA" id="ARBA00022989"/>
    </source>
</evidence>
<dbReference type="Proteomes" id="UP000185663">
    <property type="component" value="Chromosome I"/>
</dbReference>
<dbReference type="InterPro" id="IPR004513">
    <property type="entry name" value="FtsX"/>
</dbReference>
<dbReference type="RefSeq" id="WP_029252430.1">
    <property type="nucleotide sequence ID" value="NZ_LT629776.1"/>
</dbReference>
<feature type="transmembrane region" description="Helical" evidence="13">
    <location>
        <begin position="179"/>
        <end position="205"/>
    </location>
</feature>
<evidence type="ECO:0000256" key="12">
    <source>
        <dbReference type="PIRNR" id="PIRNR003097"/>
    </source>
</evidence>
<dbReference type="InterPro" id="IPR003838">
    <property type="entry name" value="ABC3_permease_C"/>
</dbReference>
<dbReference type="EMBL" id="LT629776">
    <property type="protein sequence ID" value="SDS71614.1"/>
    <property type="molecule type" value="Genomic_DNA"/>
</dbReference>
<reference evidence="16 17" key="1">
    <citation type="submission" date="2016-10" db="EMBL/GenBank/DDBJ databases">
        <authorList>
            <person name="de Groot N.N."/>
        </authorList>
    </citation>
    <scope>NUCLEOTIDE SEQUENCE [LARGE SCALE GENOMIC DNA]</scope>
    <source>
        <strain evidence="16 17">DSM 22126</strain>
    </source>
</reference>
<dbReference type="OrthoDB" id="9812531at2"/>
<comment type="function">
    <text evidence="1">Part of the ABC transporter FtsEX involved in cellular division.</text>
</comment>
<feature type="domain" description="FtsX extracellular" evidence="15">
    <location>
        <begin position="56"/>
        <end position="160"/>
    </location>
</feature>
<dbReference type="Gene3D" id="3.30.70.3040">
    <property type="match status" value="1"/>
</dbReference>
<evidence type="ECO:0000256" key="6">
    <source>
        <dbReference type="ARBA" id="ARBA00022475"/>
    </source>
</evidence>
<keyword evidence="9 13" id="KW-1133">Transmembrane helix</keyword>
<feature type="transmembrane region" description="Helical" evidence="13">
    <location>
        <begin position="275"/>
        <end position="297"/>
    </location>
</feature>
<keyword evidence="6 12" id="KW-1003">Cell membrane</keyword>
<dbReference type="InterPro" id="IPR047929">
    <property type="entry name" value="FtsX_actino"/>
</dbReference>
<organism evidence="16 17">
    <name type="scientific">Paraoerskovia marina</name>
    <dbReference type="NCBI Taxonomy" id="545619"/>
    <lineage>
        <taxon>Bacteria</taxon>
        <taxon>Bacillati</taxon>
        <taxon>Actinomycetota</taxon>
        <taxon>Actinomycetes</taxon>
        <taxon>Micrococcales</taxon>
        <taxon>Cellulomonadaceae</taxon>
        <taxon>Paraoerskovia</taxon>
    </lineage>
</organism>
<name>A0A1H1UGF5_9CELL</name>
<keyword evidence="8 13" id="KW-0812">Transmembrane</keyword>
<evidence type="ECO:0000313" key="17">
    <source>
        <dbReference type="Proteomes" id="UP000185663"/>
    </source>
</evidence>
<evidence type="ECO:0000256" key="1">
    <source>
        <dbReference type="ARBA" id="ARBA00003552"/>
    </source>
</evidence>
<dbReference type="NCBIfam" id="NF038346">
    <property type="entry name" value="FtsX_actino"/>
    <property type="match status" value="1"/>
</dbReference>
<evidence type="ECO:0000256" key="3">
    <source>
        <dbReference type="ARBA" id="ARBA00007379"/>
    </source>
</evidence>
<evidence type="ECO:0000256" key="8">
    <source>
        <dbReference type="ARBA" id="ARBA00022692"/>
    </source>
</evidence>
<accession>A0A1H1UGF5</accession>
<evidence type="ECO:0000256" key="10">
    <source>
        <dbReference type="ARBA" id="ARBA00023136"/>
    </source>
</evidence>
<sequence>MRGQFILGEVGAGLRRNLSMTVAVVLVTFVSLTFVGAAALLQLQIDKLQGDWYEQVEVTVYLCPQDSPQAACAGGEATQEQQEDLERVIATELDGVVEEVRVESKEDAFDAFTQRYPDGYLGTPLTVDDMQSSLHLTLVDPEEYEVVNDVLTGRPGVESVEDDRAIFEPLFLVLNRLSLLAAGLAVVMLVTAVLLISTTIRLSAFSRRRETSIMRLVGASNTVIQLPFLLEGAIAAVLGSLLAIGGLLVGVRYLITDWLAGSVPWVNYVDTGDVIQVAPFLILIALVLSVGSSYLTLRRYTRV</sequence>
<proteinExistence type="inferred from homology"/>
<dbReference type="GO" id="GO:0051301">
    <property type="term" value="P:cell division"/>
    <property type="evidence" value="ECO:0007669"/>
    <property type="project" value="UniProtKB-KW"/>
</dbReference>
<evidence type="ECO:0000256" key="2">
    <source>
        <dbReference type="ARBA" id="ARBA00004651"/>
    </source>
</evidence>
<dbReference type="InterPro" id="IPR040690">
    <property type="entry name" value="FtsX_ECD"/>
</dbReference>
<keyword evidence="10 12" id="KW-0472">Membrane</keyword>
<dbReference type="PANTHER" id="PTHR47755:SF1">
    <property type="entry name" value="CELL DIVISION PROTEIN FTSX"/>
    <property type="match status" value="1"/>
</dbReference>
<evidence type="ECO:0000259" key="15">
    <source>
        <dbReference type="Pfam" id="PF18075"/>
    </source>
</evidence>
<dbReference type="PIRSF" id="PIRSF003097">
    <property type="entry name" value="FtsX"/>
    <property type="match status" value="1"/>
</dbReference>
<feature type="transmembrane region" description="Helical" evidence="13">
    <location>
        <begin position="21"/>
        <end position="43"/>
    </location>
</feature>
<dbReference type="GO" id="GO:0005886">
    <property type="term" value="C:plasma membrane"/>
    <property type="evidence" value="ECO:0007669"/>
    <property type="project" value="UniProtKB-SubCell"/>
</dbReference>
<evidence type="ECO:0000256" key="5">
    <source>
        <dbReference type="ARBA" id="ARBA00021907"/>
    </source>
</evidence>
<dbReference type="Pfam" id="PF18075">
    <property type="entry name" value="FtsX_ECD"/>
    <property type="match status" value="1"/>
</dbReference>
<protein>
    <recommendedName>
        <fullName evidence="5 12">Cell division protein FtsX</fullName>
    </recommendedName>
</protein>
<dbReference type="PANTHER" id="PTHR47755">
    <property type="entry name" value="CELL DIVISION PROTEIN FTSX"/>
    <property type="match status" value="1"/>
</dbReference>
<evidence type="ECO:0000256" key="7">
    <source>
        <dbReference type="ARBA" id="ARBA00022618"/>
    </source>
</evidence>
<comment type="similarity">
    <text evidence="3 12">Belongs to the ABC-4 integral membrane protein family. FtsX subfamily.</text>
</comment>